<evidence type="ECO:0000313" key="1">
    <source>
        <dbReference type="EMBL" id="OBA24034.1"/>
    </source>
</evidence>
<dbReference type="GeneID" id="30028604"/>
<dbReference type="RefSeq" id="XP_018714515.1">
    <property type="nucleotide sequence ID" value="XM_018855628.1"/>
</dbReference>
<dbReference type="Proteomes" id="UP000092555">
    <property type="component" value="Unassembled WGS sequence"/>
</dbReference>
<sequence length="51" mass="6371">MERTIRSFVQSLDIRFSMLYLHRTISQQQRRHRRFPKPYLQKLRNIQILVA</sequence>
<dbReference type="EMBL" id="LXTC01000001">
    <property type="protein sequence ID" value="OBA24034.1"/>
    <property type="molecule type" value="Genomic_DNA"/>
</dbReference>
<proteinExistence type="predicted"/>
<accession>A0A1A0HIQ1</accession>
<dbReference type="AlphaFoldDB" id="A0A1A0HIQ1"/>
<comment type="caution">
    <text evidence="1">The sequence shown here is derived from an EMBL/GenBank/DDBJ whole genome shotgun (WGS) entry which is preliminary data.</text>
</comment>
<reference evidence="1 2" key="1">
    <citation type="submission" date="2016-05" db="EMBL/GenBank/DDBJ databases">
        <title>Comparative genomics of biotechnologically important yeasts.</title>
        <authorList>
            <consortium name="DOE Joint Genome Institute"/>
            <person name="Riley R."/>
            <person name="Haridas S."/>
            <person name="Wolfe K.H."/>
            <person name="Lopes M.R."/>
            <person name="Hittinger C.T."/>
            <person name="Goker M."/>
            <person name="Salamov A."/>
            <person name="Wisecaver J."/>
            <person name="Long T.M."/>
            <person name="Aerts A.L."/>
            <person name="Barry K."/>
            <person name="Choi C."/>
            <person name="Clum A."/>
            <person name="Coughlan A.Y."/>
            <person name="Deshpande S."/>
            <person name="Douglass A.P."/>
            <person name="Hanson S.J."/>
            <person name="Klenk H.-P."/>
            <person name="LaButti K."/>
            <person name="Lapidus A."/>
            <person name="Lindquist E."/>
            <person name="Lipzen A."/>
            <person name="Meier-kolthoff J.P."/>
            <person name="Ohm R.A."/>
            <person name="Otillar R.P."/>
            <person name="Pangilinan J."/>
            <person name="Peng Y."/>
            <person name="Rokas A."/>
            <person name="Rosa C.A."/>
            <person name="Scheuner C."/>
            <person name="Sibirny A.A."/>
            <person name="Slot J.C."/>
            <person name="Stielow J.B."/>
            <person name="Sun H."/>
            <person name="Kurtzman C.P."/>
            <person name="Blackwell M."/>
            <person name="Grigoriev I.V."/>
            <person name="Jeffries T.W."/>
        </authorList>
    </citation>
    <scope>NUCLEOTIDE SEQUENCE [LARGE SCALE GENOMIC DNA]</scope>
    <source>
        <strain evidence="1 2">NRRL YB-4993</strain>
    </source>
</reference>
<keyword evidence="2" id="KW-1185">Reference proteome</keyword>
<name>A0A1A0HIQ1_9ASCO</name>
<organism evidence="1 2">
    <name type="scientific">Metschnikowia bicuspidata var. bicuspidata NRRL YB-4993</name>
    <dbReference type="NCBI Taxonomy" id="869754"/>
    <lineage>
        <taxon>Eukaryota</taxon>
        <taxon>Fungi</taxon>
        <taxon>Dikarya</taxon>
        <taxon>Ascomycota</taxon>
        <taxon>Saccharomycotina</taxon>
        <taxon>Pichiomycetes</taxon>
        <taxon>Metschnikowiaceae</taxon>
        <taxon>Metschnikowia</taxon>
    </lineage>
</organism>
<gene>
    <name evidence="1" type="ORF">METBIDRAFT_30384</name>
</gene>
<protein>
    <submittedName>
        <fullName evidence="1">Uncharacterized protein</fullName>
    </submittedName>
</protein>
<evidence type="ECO:0000313" key="2">
    <source>
        <dbReference type="Proteomes" id="UP000092555"/>
    </source>
</evidence>